<proteinExistence type="predicted"/>
<evidence type="ECO:0000313" key="1">
    <source>
        <dbReference type="EMBL" id="NML93826.1"/>
    </source>
</evidence>
<dbReference type="AlphaFoldDB" id="A0A7Y0BPZ8"/>
<protein>
    <submittedName>
        <fullName evidence="1">Uncharacterized protein</fullName>
    </submittedName>
</protein>
<accession>A0A7Y0BPZ8</accession>
<dbReference type="Proteomes" id="UP000583556">
    <property type="component" value="Unassembled WGS sequence"/>
</dbReference>
<comment type="caution">
    <text evidence="1">The sequence shown here is derived from an EMBL/GenBank/DDBJ whole genome shotgun (WGS) entry which is preliminary data.</text>
</comment>
<gene>
    <name evidence="1" type="ORF">HHL27_09115</name>
</gene>
<name>A0A7Y0BPZ8_9SPHN</name>
<sequence>MTNEELAALDAAATQGEWAIGAHYTATGPDERCHGLVEVDDFPIGIIDEEGATAERLSPNLEFIVSLVNLYRAGKLVLVPSVEEVADAIEARMGPVFGSPEYLADPVKLARAEKRRRDGAMTYATAVLAIMGAKT</sequence>
<organism evidence="1 2">
    <name type="scientific">Novosphingobium olei</name>
    <dbReference type="NCBI Taxonomy" id="2728851"/>
    <lineage>
        <taxon>Bacteria</taxon>
        <taxon>Pseudomonadati</taxon>
        <taxon>Pseudomonadota</taxon>
        <taxon>Alphaproteobacteria</taxon>
        <taxon>Sphingomonadales</taxon>
        <taxon>Sphingomonadaceae</taxon>
        <taxon>Novosphingobium</taxon>
    </lineage>
</organism>
<dbReference type="EMBL" id="JABBGM010000003">
    <property type="protein sequence ID" value="NML93826.1"/>
    <property type="molecule type" value="Genomic_DNA"/>
</dbReference>
<keyword evidence="2" id="KW-1185">Reference proteome</keyword>
<reference evidence="1 2" key="1">
    <citation type="submission" date="2020-04" db="EMBL/GenBank/DDBJ databases">
        <title>Novosphingobium sp. TW-4 isolated from soil.</title>
        <authorList>
            <person name="Dahal R.H."/>
            <person name="Chaudhary D.K."/>
        </authorList>
    </citation>
    <scope>NUCLEOTIDE SEQUENCE [LARGE SCALE GENOMIC DNA]</scope>
    <source>
        <strain evidence="1 2">TW-4</strain>
    </source>
</reference>
<evidence type="ECO:0000313" key="2">
    <source>
        <dbReference type="Proteomes" id="UP000583556"/>
    </source>
</evidence>